<accession>A0AAE1AB49</accession>
<organism evidence="2 3">
    <name type="scientific">Elysia crispata</name>
    <name type="common">lettuce slug</name>
    <dbReference type="NCBI Taxonomy" id="231223"/>
    <lineage>
        <taxon>Eukaryota</taxon>
        <taxon>Metazoa</taxon>
        <taxon>Spiralia</taxon>
        <taxon>Lophotrochozoa</taxon>
        <taxon>Mollusca</taxon>
        <taxon>Gastropoda</taxon>
        <taxon>Heterobranchia</taxon>
        <taxon>Euthyneura</taxon>
        <taxon>Panpulmonata</taxon>
        <taxon>Sacoglossa</taxon>
        <taxon>Placobranchoidea</taxon>
        <taxon>Plakobranchidae</taxon>
        <taxon>Elysia</taxon>
    </lineage>
</organism>
<proteinExistence type="predicted"/>
<sequence>AGGNIPSPRGYRLSGEHHHGVEVLRVKVPALVDTGSGEHHHGVGGAEGGSRPRGYRLSGEHHHGVGGSGGEGSSPFDTGSQVSTITELEVLGVKVPALVVSGSQVPALLDTDFRYHHHGVGGAGCEDSSPCRYRLSGEHHHVGGAGGGRFQPLWISRLPGLAPSQRAFLKTSSPRGYRPSGEQHHGVGGWG</sequence>
<reference evidence="2" key="1">
    <citation type="journal article" date="2023" name="G3 (Bethesda)">
        <title>A reference genome for the long-term kleptoplast-retaining sea slug Elysia crispata morphotype clarki.</title>
        <authorList>
            <person name="Eastman K.E."/>
            <person name="Pendleton A.L."/>
            <person name="Shaikh M.A."/>
            <person name="Suttiyut T."/>
            <person name="Ogas R."/>
            <person name="Tomko P."/>
            <person name="Gavelis G."/>
            <person name="Widhalm J.R."/>
            <person name="Wisecaver J.H."/>
        </authorList>
    </citation>
    <scope>NUCLEOTIDE SEQUENCE</scope>
    <source>
        <strain evidence="2">ECLA1</strain>
    </source>
</reference>
<protein>
    <submittedName>
        <fullName evidence="2">Uncharacterized protein</fullName>
    </submittedName>
</protein>
<gene>
    <name evidence="2" type="ORF">RRG08_053685</name>
</gene>
<name>A0AAE1AB49_9GAST</name>
<dbReference type="EMBL" id="JAWDGP010002222">
    <property type="protein sequence ID" value="KAK3784658.1"/>
    <property type="molecule type" value="Genomic_DNA"/>
</dbReference>
<evidence type="ECO:0000313" key="2">
    <source>
        <dbReference type="EMBL" id="KAK3784658.1"/>
    </source>
</evidence>
<feature type="region of interest" description="Disordered" evidence="1">
    <location>
        <begin position="34"/>
        <end position="79"/>
    </location>
</feature>
<evidence type="ECO:0000256" key="1">
    <source>
        <dbReference type="SAM" id="MobiDB-lite"/>
    </source>
</evidence>
<dbReference type="AlphaFoldDB" id="A0AAE1AB49"/>
<comment type="caution">
    <text evidence="2">The sequence shown here is derived from an EMBL/GenBank/DDBJ whole genome shotgun (WGS) entry which is preliminary data.</text>
</comment>
<feature type="non-terminal residue" evidence="2">
    <location>
        <position position="1"/>
    </location>
</feature>
<dbReference type="Proteomes" id="UP001283361">
    <property type="component" value="Unassembled WGS sequence"/>
</dbReference>
<evidence type="ECO:0000313" key="3">
    <source>
        <dbReference type="Proteomes" id="UP001283361"/>
    </source>
</evidence>
<keyword evidence="3" id="KW-1185">Reference proteome</keyword>
<feature type="region of interest" description="Disordered" evidence="1">
    <location>
        <begin position="171"/>
        <end position="191"/>
    </location>
</feature>